<sequence>MPTPHLRAGSSACALEHLSNLSKSYGKGGREDSLGVLSQPGSEDGSSVDGNFNQNNGNCQTFTVNNYGNSGSGSGSNSNNNSGGSSGGGLLGSLTGKNGLLGSLGLF</sequence>
<keyword evidence="3" id="KW-1185">Reference proteome</keyword>
<accession>A0ABR3FI32</accession>
<evidence type="ECO:0000313" key="2">
    <source>
        <dbReference type="EMBL" id="KAL0575007.1"/>
    </source>
</evidence>
<comment type="caution">
    <text evidence="2">The sequence shown here is derived from an EMBL/GenBank/DDBJ whole genome shotgun (WGS) entry which is preliminary data.</text>
</comment>
<gene>
    <name evidence="2" type="ORF">V5O48_006958</name>
</gene>
<feature type="compositionally biased region" description="Low complexity" evidence="1">
    <location>
        <begin position="65"/>
        <end position="83"/>
    </location>
</feature>
<feature type="compositionally biased region" description="Low complexity" evidence="1">
    <location>
        <begin position="92"/>
        <end position="107"/>
    </location>
</feature>
<proteinExistence type="predicted"/>
<dbReference type="EMBL" id="JBAHYK010000344">
    <property type="protein sequence ID" value="KAL0575007.1"/>
    <property type="molecule type" value="Genomic_DNA"/>
</dbReference>
<organism evidence="2 3">
    <name type="scientific">Marasmius crinis-equi</name>
    <dbReference type="NCBI Taxonomy" id="585013"/>
    <lineage>
        <taxon>Eukaryota</taxon>
        <taxon>Fungi</taxon>
        <taxon>Dikarya</taxon>
        <taxon>Basidiomycota</taxon>
        <taxon>Agaricomycotina</taxon>
        <taxon>Agaricomycetes</taxon>
        <taxon>Agaricomycetidae</taxon>
        <taxon>Agaricales</taxon>
        <taxon>Marasmiineae</taxon>
        <taxon>Marasmiaceae</taxon>
        <taxon>Marasmius</taxon>
    </lineage>
</organism>
<evidence type="ECO:0000256" key="1">
    <source>
        <dbReference type="SAM" id="MobiDB-lite"/>
    </source>
</evidence>
<protein>
    <submittedName>
        <fullName evidence="2">Uncharacterized protein</fullName>
    </submittedName>
</protein>
<name>A0ABR3FI32_9AGAR</name>
<feature type="compositionally biased region" description="Polar residues" evidence="1">
    <location>
        <begin position="39"/>
        <end position="64"/>
    </location>
</feature>
<evidence type="ECO:0000313" key="3">
    <source>
        <dbReference type="Proteomes" id="UP001465976"/>
    </source>
</evidence>
<feature type="region of interest" description="Disordered" evidence="1">
    <location>
        <begin position="24"/>
        <end position="107"/>
    </location>
</feature>
<reference evidence="2 3" key="1">
    <citation type="submission" date="2024-02" db="EMBL/GenBank/DDBJ databases">
        <title>A draft genome for the cacao thread blight pathogen Marasmius crinis-equi.</title>
        <authorList>
            <person name="Cohen S.P."/>
            <person name="Baruah I.K."/>
            <person name="Amoako-Attah I."/>
            <person name="Bukari Y."/>
            <person name="Meinhardt L.W."/>
            <person name="Bailey B.A."/>
        </authorList>
    </citation>
    <scope>NUCLEOTIDE SEQUENCE [LARGE SCALE GENOMIC DNA]</scope>
    <source>
        <strain evidence="2 3">GH-76</strain>
    </source>
</reference>
<dbReference type="Proteomes" id="UP001465976">
    <property type="component" value="Unassembled WGS sequence"/>
</dbReference>